<keyword evidence="5" id="KW-1185">Reference proteome</keyword>
<feature type="region of interest" description="Disordered" evidence="2">
    <location>
        <begin position="490"/>
        <end position="512"/>
    </location>
</feature>
<dbReference type="PANTHER" id="PTHR12904:SF23">
    <property type="entry name" value="PROTEIN ZER-1 HOMOLOG"/>
    <property type="match status" value="1"/>
</dbReference>
<dbReference type="EMBL" id="BNCP01000059">
    <property type="protein sequence ID" value="GIL90703.1"/>
    <property type="molecule type" value="Genomic_DNA"/>
</dbReference>
<gene>
    <name evidence="3" type="ORF">Vretifemale_18479</name>
    <name evidence="4" type="ORF">Vretimale_15792</name>
</gene>
<dbReference type="Proteomes" id="UP000722791">
    <property type="component" value="Unassembled WGS sequence"/>
</dbReference>
<accession>A0A8J4CVP0</accession>
<protein>
    <submittedName>
        <fullName evidence="3">Uncharacterized protein</fullName>
    </submittedName>
</protein>
<dbReference type="InterPro" id="IPR001611">
    <property type="entry name" value="Leu-rich_rpt"/>
</dbReference>
<evidence type="ECO:0000313" key="3">
    <source>
        <dbReference type="EMBL" id="GIL90703.1"/>
    </source>
</evidence>
<comment type="subcellular location">
    <subcellularLocation>
        <location evidence="1">Cytoplasm</location>
        <location evidence="1">Cytoskeleton</location>
        <location evidence="1">Cilium axoneme</location>
    </subcellularLocation>
</comment>
<sequence length="875" mass="89546">MSLPSLVDLCIQAAASSCYWTVQRRSLERLPEDAANKLLELLLDRQGGIQGGGRGGAVPLRPASLELFRYCATRVILRGAAVTTEWLAALAGFRHLDTLHLTGCCKINAAALQALILPRSGSSLPSSPTSIPSLATKQQLKLGSRWGASPDEGGTFSASAGPSEVSPPPSTPPRTSLVIAASAATCLRHLDLSGCSQVRDDALPLLAHLTHLQSLSISETSVQGPGLSALTALTGITRLQAGGLKSVCDEAWVGLLSGLTALCHLELWGSDAGSGANGGEQLLLLLAAGLPHLRHLNAAWTPLATLPALPGLQVLDMRHCQLREVWWPAGQPSQMALRQLLLKGAILSGPAAVTDPESPMGLASLIRHSAATLEHVELSQLGSPQSWIAPLAALAATDGAAPRLMHLDLSRTAVQPEDLAYLQCAPALQRLSASGTRAGSSQGAAALVAAGLSGLQDLDFSSCSVTDSTVPWLQQLTGLTALNLSGNPNLSLAPTASTTPGQPPNPQQQQQFGFQGMEDPDVWAAPNAPRALVAAAIPALGPDDGARPEAVAVVTATSGSGMGAVAGGGGYYGVGSNSTIMDPASFADSGCVWPHLRRLNLLGTCVGEAGFRKLFTAADGCSGKDGGLEVGNAATAGAYKGLLRPLEQLKAGGPGITDGAVGVLAAGRLPNLHSLLLRDAQLTGHGALWLPTSLPSLRRLELQACWLVSEQDAIQLAAACRAGALVVINGKAVAGAGTSAGITSGNRAAATPPGPLIRTMVGSGSCGRDQSASGTGPMGTEASREQQKRGAACVRKIAAGITNENGNTVTGPEDLSHFDQRLRYDTRTLLQLAASPLVNGVISGVDGRTGDGIVAERASRGSGSLYADLPAAIRQ</sequence>
<dbReference type="InterPro" id="IPR051341">
    <property type="entry name" value="Zyg-11_UBL_adapter"/>
</dbReference>
<dbReference type="AlphaFoldDB" id="A0A8J4CVP0"/>
<feature type="region of interest" description="Disordered" evidence="2">
    <location>
        <begin position="763"/>
        <end position="787"/>
    </location>
</feature>
<name>A0A8J4CVP0_9CHLO</name>
<dbReference type="EMBL" id="BNCQ01000043">
    <property type="protein sequence ID" value="GIM12442.1"/>
    <property type="molecule type" value="Genomic_DNA"/>
</dbReference>
<evidence type="ECO:0000256" key="1">
    <source>
        <dbReference type="ARBA" id="ARBA00004430"/>
    </source>
</evidence>
<dbReference type="Proteomes" id="UP000747110">
    <property type="component" value="Unassembled WGS sequence"/>
</dbReference>
<dbReference type="SUPFAM" id="SSF52047">
    <property type="entry name" value="RNI-like"/>
    <property type="match status" value="2"/>
</dbReference>
<feature type="region of interest" description="Disordered" evidence="2">
    <location>
        <begin position="151"/>
        <end position="174"/>
    </location>
</feature>
<reference evidence="3" key="1">
    <citation type="journal article" date="2021" name="Proc. Natl. Acad. Sci. U.S.A.">
        <title>Three genomes in the algal genus Volvox reveal the fate of a haploid sex-determining region after a transition to homothallism.</title>
        <authorList>
            <person name="Yamamoto K."/>
            <person name="Hamaji T."/>
            <person name="Kawai-Toyooka H."/>
            <person name="Matsuzaki R."/>
            <person name="Takahashi F."/>
            <person name="Nishimura Y."/>
            <person name="Kawachi M."/>
            <person name="Noguchi H."/>
            <person name="Minakuchi Y."/>
            <person name="Umen J.G."/>
            <person name="Toyoda A."/>
            <person name="Nozaki H."/>
        </authorList>
    </citation>
    <scope>NUCLEOTIDE SEQUENCE</scope>
    <source>
        <strain evidence="4">NIES-3785</strain>
        <strain evidence="3">NIES-3786</strain>
    </source>
</reference>
<evidence type="ECO:0000256" key="2">
    <source>
        <dbReference type="SAM" id="MobiDB-lite"/>
    </source>
</evidence>
<dbReference type="Pfam" id="PF13516">
    <property type="entry name" value="LRR_6"/>
    <property type="match status" value="1"/>
</dbReference>
<evidence type="ECO:0000313" key="5">
    <source>
        <dbReference type="Proteomes" id="UP000747110"/>
    </source>
</evidence>
<dbReference type="Gene3D" id="3.80.10.10">
    <property type="entry name" value="Ribonuclease Inhibitor"/>
    <property type="match status" value="3"/>
</dbReference>
<dbReference type="InterPro" id="IPR032675">
    <property type="entry name" value="LRR_dom_sf"/>
</dbReference>
<feature type="compositionally biased region" description="Polar residues" evidence="2">
    <location>
        <begin position="490"/>
        <end position="499"/>
    </location>
</feature>
<dbReference type="PANTHER" id="PTHR12904">
    <property type="match status" value="1"/>
</dbReference>
<dbReference type="GO" id="GO:0005930">
    <property type="term" value="C:axoneme"/>
    <property type="evidence" value="ECO:0007669"/>
    <property type="project" value="UniProtKB-SubCell"/>
</dbReference>
<dbReference type="OrthoDB" id="550575at2759"/>
<organism evidence="3 5">
    <name type="scientific">Volvox reticuliferus</name>
    <dbReference type="NCBI Taxonomy" id="1737510"/>
    <lineage>
        <taxon>Eukaryota</taxon>
        <taxon>Viridiplantae</taxon>
        <taxon>Chlorophyta</taxon>
        <taxon>core chlorophytes</taxon>
        <taxon>Chlorophyceae</taxon>
        <taxon>CS clade</taxon>
        <taxon>Chlamydomonadales</taxon>
        <taxon>Volvocaceae</taxon>
        <taxon>Volvox</taxon>
    </lineage>
</organism>
<comment type="caution">
    <text evidence="3">The sequence shown here is derived from an EMBL/GenBank/DDBJ whole genome shotgun (WGS) entry which is preliminary data.</text>
</comment>
<evidence type="ECO:0000313" key="4">
    <source>
        <dbReference type="EMBL" id="GIM12442.1"/>
    </source>
</evidence>
<proteinExistence type="predicted"/>